<dbReference type="Gene3D" id="1.10.150.670">
    <property type="entry name" value="Crossover junction endonuclease EME1, DNA-binding domain"/>
    <property type="match status" value="1"/>
</dbReference>
<dbReference type="GO" id="GO:0004519">
    <property type="term" value="F:endonuclease activity"/>
    <property type="evidence" value="ECO:0007669"/>
    <property type="project" value="UniProtKB-KW"/>
</dbReference>
<keyword evidence="9" id="KW-0233">DNA recombination</keyword>
<keyword evidence="5" id="KW-0255">Endonuclease</keyword>
<keyword evidence="7" id="KW-0378">Hydrolase</keyword>
<comment type="subcellular location">
    <subcellularLocation>
        <location evidence="2">Nucleus</location>
    </subcellularLocation>
</comment>
<dbReference type="InterPro" id="IPR037219">
    <property type="entry name" value="Peptidase_M41-like"/>
</dbReference>
<keyword evidence="11" id="KW-0539">Nucleus</keyword>
<dbReference type="AlphaFoldDB" id="A0A4D9D648"/>
<dbReference type="EMBL" id="SDOX01000008">
    <property type="protein sequence ID" value="TFJ86474.1"/>
    <property type="molecule type" value="Genomic_DNA"/>
</dbReference>
<evidence type="ECO:0000256" key="9">
    <source>
        <dbReference type="ARBA" id="ARBA00023172"/>
    </source>
</evidence>
<evidence type="ECO:0000256" key="14">
    <source>
        <dbReference type="SAM" id="MobiDB-lite"/>
    </source>
</evidence>
<dbReference type="GO" id="GO:0005524">
    <property type="term" value="F:ATP binding"/>
    <property type="evidence" value="ECO:0007669"/>
    <property type="project" value="InterPro"/>
</dbReference>
<feature type="region of interest" description="Disordered" evidence="14">
    <location>
        <begin position="26"/>
        <end position="55"/>
    </location>
</feature>
<gene>
    <name evidence="15" type="ORF">NSK_002131</name>
</gene>
<dbReference type="GO" id="GO:0004222">
    <property type="term" value="F:metalloendopeptidase activity"/>
    <property type="evidence" value="ECO:0007669"/>
    <property type="project" value="InterPro"/>
</dbReference>
<keyword evidence="4" id="KW-0479">Metal-binding</keyword>
<dbReference type="Gene3D" id="3.40.50.10130">
    <property type="match status" value="1"/>
</dbReference>
<evidence type="ECO:0000256" key="8">
    <source>
        <dbReference type="ARBA" id="ARBA00022842"/>
    </source>
</evidence>
<dbReference type="InterPro" id="IPR033310">
    <property type="entry name" value="Mms4/EME1/EME2"/>
</dbReference>
<evidence type="ECO:0000256" key="7">
    <source>
        <dbReference type="ARBA" id="ARBA00022801"/>
    </source>
</evidence>
<evidence type="ECO:0008006" key="17">
    <source>
        <dbReference type="Google" id="ProtNLM"/>
    </source>
</evidence>
<keyword evidence="12" id="KW-0469">Meiosis</keyword>
<feature type="region of interest" description="Disordered" evidence="14">
    <location>
        <begin position="71"/>
        <end position="101"/>
    </location>
</feature>
<dbReference type="PANTHER" id="PTHR21077">
    <property type="entry name" value="EME1 PROTEIN"/>
    <property type="match status" value="1"/>
</dbReference>
<accession>A0A4D9D648</accession>
<organism evidence="15 16">
    <name type="scientific">Nannochloropsis salina CCMP1776</name>
    <dbReference type="NCBI Taxonomy" id="1027361"/>
    <lineage>
        <taxon>Eukaryota</taxon>
        <taxon>Sar</taxon>
        <taxon>Stramenopiles</taxon>
        <taxon>Ochrophyta</taxon>
        <taxon>Eustigmatophyceae</taxon>
        <taxon>Eustigmatales</taxon>
        <taxon>Monodopsidaceae</taxon>
        <taxon>Microchloropsis</taxon>
        <taxon>Microchloropsis salina</taxon>
    </lineage>
</organism>
<dbReference type="GO" id="GO:0005634">
    <property type="term" value="C:nucleus"/>
    <property type="evidence" value="ECO:0007669"/>
    <property type="project" value="UniProtKB-SubCell"/>
</dbReference>
<reference evidence="15 16" key="1">
    <citation type="submission" date="2019-01" db="EMBL/GenBank/DDBJ databases">
        <title>Nuclear Genome Assembly of the Microalgal Biofuel strain Nannochloropsis salina CCMP1776.</title>
        <authorList>
            <person name="Hovde B."/>
        </authorList>
    </citation>
    <scope>NUCLEOTIDE SEQUENCE [LARGE SCALE GENOMIC DNA]</scope>
    <source>
        <strain evidence="15 16">CCMP1776</strain>
    </source>
</reference>
<evidence type="ECO:0000256" key="4">
    <source>
        <dbReference type="ARBA" id="ARBA00022723"/>
    </source>
</evidence>
<keyword evidence="16" id="KW-1185">Reference proteome</keyword>
<dbReference type="GO" id="GO:0004176">
    <property type="term" value="F:ATP-dependent peptidase activity"/>
    <property type="evidence" value="ECO:0007669"/>
    <property type="project" value="InterPro"/>
</dbReference>
<dbReference type="GO" id="GO:0048476">
    <property type="term" value="C:Holliday junction resolvase complex"/>
    <property type="evidence" value="ECO:0007669"/>
    <property type="project" value="InterPro"/>
</dbReference>
<keyword evidence="6" id="KW-0227">DNA damage</keyword>
<dbReference type="GO" id="GO:0006508">
    <property type="term" value="P:proteolysis"/>
    <property type="evidence" value="ECO:0007669"/>
    <property type="project" value="InterPro"/>
</dbReference>
<evidence type="ECO:0000313" key="16">
    <source>
        <dbReference type="Proteomes" id="UP000355283"/>
    </source>
</evidence>
<evidence type="ECO:0000256" key="5">
    <source>
        <dbReference type="ARBA" id="ARBA00022759"/>
    </source>
</evidence>
<feature type="coiled-coil region" evidence="13">
    <location>
        <begin position="121"/>
        <end position="148"/>
    </location>
</feature>
<proteinExistence type="predicted"/>
<dbReference type="GO" id="GO:0051321">
    <property type="term" value="P:meiotic cell cycle"/>
    <property type="evidence" value="ECO:0007669"/>
    <property type="project" value="UniProtKB-KW"/>
</dbReference>
<evidence type="ECO:0000256" key="12">
    <source>
        <dbReference type="ARBA" id="ARBA00023254"/>
    </source>
</evidence>
<evidence type="ECO:0000256" key="1">
    <source>
        <dbReference type="ARBA" id="ARBA00001946"/>
    </source>
</evidence>
<keyword evidence="3" id="KW-0540">Nuclease</keyword>
<dbReference type="GO" id="GO:0006310">
    <property type="term" value="P:DNA recombination"/>
    <property type="evidence" value="ECO:0007669"/>
    <property type="project" value="UniProtKB-KW"/>
</dbReference>
<keyword evidence="8" id="KW-0460">Magnesium</keyword>
<evidence type="ECO:0000256" key="6">
    <source>
        <dbReference type="ARBA" id="ARBA00022763"/>
    </source>
</evidence>
<feature type="compositionally biased region" description="Basic and acidic residues" evidence="14">
    <location>
        <begin position="71"/>
        <end position="85"/>
    </location>
</feature>
<keyword evidence="13" id="KW-0175">Coiled coil</keyword>
<dbReference type="Proteomes" id="UP000355283">
    <property type="component" value="Unassembled WGS sequence"/>
</dbReference>
<comment type="caution">
    <text evidence="15">The sequence shown here is derived from an EMBL/GenBank/DDBJ whole genome shotgun (WGS) entry which is preliminary data.</text>
</comment>
<evidence type="ECO:0000256" key="2">
    <source>
        <dbReference type="ARBA" id="ARBA00004123"/>
    </source>
</evidence>
<dbReference type="OrthoDB" id="343092at2759"/>
<sequence length="529" mass="58807">MADFYDLTEDLASPVKAHGQEAVILKDDQDDEDDLLNDPFEAVGLPAPPIDVSTSSLTQTSDFIVRSCRMASREEEDKRGERGNDKFQGGAEHTRGVSTSHEMRILSTSLNGRTDEHISRARKERRAAVKAEREAKLVEERIRKARAKLICDSQRGLYKHEEIVMVVEKRLRHTPLGEVIADIRRSEEFKSKQIFVAGPGCTEEEDEMPEAACYHPGLIMWARMPKPLWDSKEKCPRHSGPFVEQLGPVIVVWDAGEFCDKLAVDARGSSRRRTVGDSRIESVGTVVGSYDTLQHAIQSIRLSPGIPADPRVVLVLQGVKAEIASRWRRRGRGAVEQGVRLKMDDYADALVWMLLAEGIEYKETKDAAETGTYLREITRALAEVPFRDTATELSSAAKGKAIVNTGLGGNRGEALVFASSTQGLSQADKVATAWARQLEVVPGMSDTKALHIVNNHHGTLRSLLDVYQDPKYSEEEKMNWLADKMEGASGTRAPKQFKSLSMKIYQCLTAHEPQSLINECGDNNKGKRK</sequence>
<dbReference type="PANTHER" id="PTHR21077:SF5">
    <property type="entry name" value="CROSSOVER JUNCTION ENDONUCLEASE MMS4"/>
    <property type="match status" value="1"/>
</dbReference>
<dbReference type="SUPFAM" id="SSF140990">
    <property type="entry name" value="FtsH protease domain-like"/>
    <property type="match status" value="1"/>
</dbReference>
<keyword evidence="10" id="KW-0234">DNA repair</keyword>
<evidence type="ECO:0000313" key="15">
    <source>
        <dbReference type="EMBL" id="TFJ86474.1"/>
    </source>
</evidence>
<evidence type="ECO:0000256" key="11">
    <source>
        <dbReference type="ARBA" id="ARBA00023242"/>
    </source>
</evidence>
<name>A0A4D9D648_9STRA</name>
<evidence type="ECO:0000256" key="10">
    <source>
        <dbReference type="ARBA" id="ARBA00023204"/>
    </source>
</evidence>
<evidence type="ECO:0000256" key="13">
    <source>
        <dbReference type="SAM" id="Coils"/>
    </source>
</evidence>
<protein>
    <recommendedName>
        <fullName evidence="17">ERCC4 domain-containing protein</fullName>
    </recommendedName>
</protein>
<comment type="cofactor">
    <cofactor evidence="1">
        <name>Mg(2+)</name>
        <dbReference type="ChEBI" id="CHEBI:18420"/>
    </cofactor>
</comment>
<dbReference type="GO" id="GO:0006281">
    <property type="term" value="P:DNA repair"/>
    <property type="evidence" value="ECO:0007669"/>
    <property type="project" value="UniProtKB-KW"/>
</dbReference>
<evidence type="ECO:0000256" key="3">
    <source>
        <dbReference type="ARBA" id="ARBA00022722"/>
    </source>
</evidence>
<dbReference type="GO" id="GO:0046872">
    <property type="term" value="F:metal ion binding"/>
    <property type="evidence" value="ECO:0007669"/>
    <property type="project" value="UniProtKB-KW"/>
</dbReference>
<dbReference type="InterPro" id="IPR042530">
    <property type="entry name" value="EME1/EME2_C"/>
</dbReference>